<protein>
    <submittedName>
        <fullName evidence="2">CoA-transferase</fullName>
    </submittedName>
</protein>
<evidence type="ECO:0000313" key="3">
    <source>
        <dbReference type="Proteomes" id="UP001057702"/>
    </source>
</evidence>
<comment type="caution">
    <text evidence="2">The sequence shown here is derived from an EMBL/GenBank/DDBJ whole genome shotgun (WGS) entry which is preliminary data.</text>
</comment>
<proteinExistence type="inferred from homology"/>
<dbReference type="InterPro" id="IPR037171">
    <property type="entry name" value="NagB/RpiA_transferase-like"/>
</dbReference>
<dbReference type="Pfam" id="PF01144">
    <property type="entry name" value="CoA_trans"/>
    <property type="match status" value="1"/>
</dbReference>
<name>A0ABT1PSN0_9ACTN</name>
<dbReference type="EMBL" id="JANFNG010000004">
    <property type="protein sequence ID" value="MCQ4080682.1"/>
    <property type="molecule type" value="Genomic_DNA"/>
</dbReference>
<dbReference type="SUPFAM" id="SSF100950">
    <property type="entry name" value="NagB/RpiA/CoA transferase-like"/>
    <property type="match status" value="1"/>
</dbReference>
<dbReference type="PANTHER" id="PTHR43293:SF3">
    <property type="entry name" value="CHOLESTEROL RING-CLEAVING HYDROLASE IPDB SUBUNIT"/>
    <property type="match status" value="1"/>
</dbReference>
<dbReference type="InterPro" id="IPR004165">
    <property type="entry name" value="CoA_trans_fam_I"/>
</dbReference>
<dbReference type="Gene3D" id="3.40.1080.10">
    <property type="entry name" value="Glutaconate Coenzyme A-transferase"/>
    <property type="match status" value="1"/>
</dbReference>
<keyword evidence="3" id="KW-1185">Reference proteome</keyword>
<reference evidence="2" key="1">
    <citation type="submission" date="2022-06" db="EMBL/GenBank/DDBJ databases">
        <title>Draft genome sequence of Streptomyces sp. RB6PN25 isolated from peat swamp forest in Thailand.</title>
        <authorList>
            <person name="Duangmal K."/>
            <person name="Klaysubun C."/>
        </authorList>
    </citation>
    <scope>NUCLEOTIDE SEQUENCE</scope>
    <source>
        <strain evidence="2">RB6PN25</strain>
    </source>
</reference>
<organism evidence="2 3">
    <name type="scientific">Streptomyces humicola</name>
    <dbReference type="NCBI Taxonomy" id="2953240"/>
    <lineage>
        <taxon>Bacteria</taxon>
        <taxon>Bacillati</taxon>
        <taxon>Actinomycetota</taxon>
        <taxon>Actinomycetes</taxon>
        <taxon>Kitasatosporales</taxon>
        <taxon>Streptomycetaceae</taxon>
        <taxon>Streptomyces</taxon>
    </lineage>
</organism>
<accession>A0ABT1PSN0</accession>
<evidence type="ECO:0000256" key="1">
    <source>
        <dbReference type="ARBA" id="ARBA00007047"/>
    </source>
</evidence>
<dbReference type="Proteomes" id="UP001057702">
    <property type="component" value="Unassembled WGS sequence"/>
</dbReference>
<sequence>MTNHSRAATRGVTRPATRAATRAEVCVAACADAWRGDGEIIASPMGTIPTLGARLARATGEPDLVLTDGLAYVVDGDVPLGTSSEALTVEGWLPYRTVLDALAGGRRHVMMGPVQIDAYGNANISCIGDWNRPARQLLGARGAPGNSVNHATSYWVSRHAPRVFTERVDVVCGVGNDRAAALPGPAARFHDLRRVVTNLCVFDFDTLDGRMRLACVHPGVTVDDVLAATGFEPLVDAAEVPTTRTPDAAELHLIREVLDPASLRDREVTA</sequence>
<dbReference type="PANTHER" id="PTHR43293">
    <property type="entry name" value="ACETATE COA-TRANSFERASE YDIF"/>
    <property type="match status" value="1"/>
</dbReference>
<dbReference type="RefSeq" id="WP_255919650.1">
    <property type="nucleotide sequence ID" value="NZ_JANFNG010000004.1"/>
</dbReference>
<gene>
    <name evidence="2" type="ORF">NGB36_08720</name>
</gene>
<evidence type="ECO:0000313" key="2">
    <source>
        <dbReference type="EMBL" id="MCQ4080682.1"/>
    </source>
</evidence>
<comment type="similarity">
    <text evidence="1">Belongs to the 3-oxoacid CoA-transferase subunit B family.</text>
</comment>